<dbReference type="Proteomes" id="UP000663881">
    <property type="component" value="Unassembled WGS sequence"/>
</dbReference>
<comment type="caution">
    <text evidence="1">The sequence shown here is derived from an EMBL/GenBank/DDBJ whole genome shotgun (WGS) entry which is preliminary data.</text>
</comment>
<accession>A0A814NVD9</accession>
<reference evidence="1" key="1">
    <citation type="submission" date="2021-02" db="EMBL/GenBank/DDBJ databases">
        <authorList>
            <person name="Nowell W R."/>
        </authorList>
    </citation>
    <scope>NUCLEOTIDE SEQUENCE</scope>
</reference>
<evidence type="ECO:0000313" key="2">
    <source>
        <dbReference type="EMBL" id="CAF3863007.1"/>
    </source>
</evidence>
<name>A0A814NVD9_9BILA</name>
<dbReference type="EMBL" id="CAJOAY010001593">
    <property type="protein sequence ID" value="CAF3863007.1"/>
    <property type="molecule type" value="Genomic_DNA"/>
</dbReference>
<dbReference type="EMBL" id="CAJNON010000203">
    <property type="protein sequence ID" value="CAF1098556.1"/>
    <property type="molecule type" value="Genomic_DNA"/>
</dbReference>
<dbReference type="AlphaFoldDB" id="A0A814NVD9"/>
<dbReference type="Proteomes" id="UP000663891">
    <property type="component" value="Unassembled WGS sequence"/>
</dbReference>
<protein>
    <recommendedName>
        <fullName evidence="4">F-box domain-containing protein</fullName>
    </recommendedName>
</protein>
<gene>
    <name evidence="2" type="ORF">OKA104_LOCUS22147</name>
    <name evidence="1" type="ORF">VCS650_LOCUS19969</name>
</gene>
<evidence type="ECO:0008006" key="4">
    <source>
        <dbReference type="Google" id="ProtNLM"/>
    </source>
</evidence>
<organism evidence="1 3">
    <name type="scientific">Adineta steineri</name>
    <dbReference type="NCBI Taxonomy" id="433720"/>
    <lineage>
        <taxon>Eukaryota</taxon>
        <taxon>Metazoa</taxon>
        <taxon>Spiralia</taxon>
        <taxon>Gnathifera</taxon>
        <taxon>Rotifera</taxon>
        <taxon>Eurotatoria</taxon>
        <taxon>Bdelloidea</taxon>
        <taxon>Adinetida</taxon>
        <taxon>Adinetidae</taxon>
        <taxon>Adineta</taxon>
    </lineage>
</organism>
<sequence>MSTNNTFPTLLEHLPVEILQQIFGLLPLRDISTAFCGLNLYVDSIIRSMTNAHHIVSCNDVNSINLLHLFPTLISHLVIVNVETVDFTSLRNLRSLMLKYGTQAQLDSIRPQNYPMLEIFQIKGNES</sequence>
<evidence type="ECO:0000313" key="1">
    <source>
        <dbReference type="EMBL" id="CAF1098556.1"/>
    </source>
</evidence>
<evidence type="ECO:0000313" key="3">
    <source>
        <dbReference type="Proteomes" id="UP000663891"/>
    </source>
</evidence>
<proteinExistence type="predicted"/>